<evidence type="ECO:0000313" key="5">
    <source>
        <dbReference type="Proteomes" id="UP000198811"/>
    </source>
</evidence>
<dbReference type="EMBL" id="FNGL01000019">
    <property type="protein sequence ID" value="SDL31840.1"/>
    <property type="molecule type" value="Genomic_DNA"/>
</dbReference>
<dbReference type="NCBIfam" id="NF006058">
    <property type="entry name" value="PRK08206.1"/>
    <property type="match status" value="1"/>
</dbReference>
<organism evidence="4 5">
    <name type="scientific">Clostridium cochlearium</name>
    <dbReference type="NCBI Taxonomy" id="1494"/>
    <lineage>
        <taxon>Bacteria</taxon>
        <taxon>Bacillati</taxon>
        <taxon>Bacillota</taxon>
        <taxon>Clostridia</taxon>
        <taxon>Eubacteriales</taxon>
        <taxon>Clostridiaceae</taxon>
        <taxon>Clostridium</taxon>
    </lineage>
</organism>
<accession>A0ABY0QMY8</accession>
<dbReference type="PANTHER" id="PTHR42937:SF1">
    <property type="entry name" value="DIAMINOPROPIONATE AMMONIA-LYASE"/>
    <property type="match status" value="1"/>
</dbReference>
<dbReference type="InterPro" id="IPR036052">
    <property type="entry name" value="TrpB-like_PALP_sf"/>
</dbReference>
<keyword evidence="2" id="KW-0663">Pyridoxal phosphate</keyword>
<gene>
    <name evidence="4" type="ORF">SAMN05216497_1199</name>
</gene>
<protein>
    <submittedName>
        <fullName evidence="4">L-threonine ammonia-lyase</fullName>
    </submittedName>
</protein>
<dbReference type="NCBIfam" id="TIGR01747">
    <property type="entry name" value="diampropi_NH3ly"/>
    <property type="match status" value="1"/>
</dbReference>
<evidence type="ECO:0000259" key="3">
    <source>
        <dbReference type="Pfam" id="PF00291"/>
    </source>
</evidence>
<dbReference type="PANTHER" id="PTHR42937">
    <property type="match status" value="1"/>
</dbReference>
<evidence type="ECO:0000256" key="1">
    <source>
        <dbReference type="ARBA" id="ARBA00001933"/>
    </source>
</evidence>
<dbReference type="RefSeq" id="WP_089867109.1">
    <property type="nucleotide sequence ID" value="NZ_CP173238.1"/>
</dbReference>
<dbReference type="InterPro" id="IPR019871">
    <property type="entry name" value="DiNH2propionate_NH3-lyase_sub"/>
</dbReference>
<evidence type="ECO:0000313" key="4">
    <source>
        <dbReference type="EMBL" id="SDL31840.1"/>
    </source>
</evidence>
<evidence type="ECO:0000256" key="2">
    <source>
        <dbReference type="ARBA" id="ARBA00022898"/>
    </source>
</evidence>
<dbReference type="NCBIfam" id="TIGR03528">
    <property type="entry name" value="2_3_DAP_am_ly"/>
    <property type="match status" value="1"/>
</dbReference>
<dbReference type="InterPro" id="IPR010081">
    <property type="entry name" value="DiNH2opropionate_NH3_lyase"/>
</dbReference>
<dbReference type="Proteomes" id="UP000198811">
    <property type="component" value="Unassembled WGS sequence"/>
</dbReference>
<comment type="caution">
    <text evidence="4">The sequence shown here is derived from an EMBL/GenBank/DDBJ whole genome shotgun (WGS) entry which is preliminary data.</text>
</comment>
<dbReference type="SUPFAM" id="SSF53686">
    <property type="entry name" value="Tryptophan synthase beta subunit-like PLP-dependent enzymes"/>
    <property type="match status" value="1"/>
</dbReference>
<keyword evidence="5" id="KW-1185">Reference proteome</keyword>
<name>A0ABY0QMY8_CLOCO</name>
<dbReference type="CDD" id="cd00640">
    <property type="entry name" value="Trp-synth-beta_II"/>
    <property type="match status" value="1"/>
</dbReference>
<proteinExistence type="predicted"/>
<dbReference type="Pfam" id="PF00291">
    <property type="entry name" value="PALP"/>
    <property type="match status" value="1"/>
</dbReference>
<reference evidence="4 5" key="1">
    <citation type="submission" date="2016-10" db="EMBL/GenBank/DDBJ databases">
        <authorList>
            <person name="Varghese N."/>
            <person name="Submissions S."/>
        </authorList>
    </citation>
    <scope>NUCLEOTIDE SEQUENCE [LARGE SCALE GENOMIC DNA]</scope>
    <source>
        <strain evidence="4 5">NLAE-zl-C224</strain>
    </source>
</reference>
<feature type="domain" description="Tryptophan synthase beta chain-like PALP" evidence="3">
    <location>
        <begin position="45"/>
        <end position="386"/>
    </location>
</feature>
<dbReference type="Gene3D" id="3.40.50.1100">
    <property type="match status" value="3"/>
</dbReference>
<comment type="cofactor">
    <cofactor evidence="1">
        <name>pyridoxal 5'-phosphate</name>
        <dbReference type="ChEBI" id="CHEBI:597326"/>
    </cofactor>
</comment>
<sequence length="409" mass="45491">MIQEKLIEYILNDKARNKYIEKTDITFISDELISKVRKFHKSFPEYKVTPLHKLDNLAKYLGVESIFLKDESYRFGLNAFKVLGGAYAIGKFLAERLGLDIMEMSFEKLRTRKVKEKLGNITFVTATDGNHGRGIAWAANKLGQKSVVYMPKGSSPIRLENIKKEGAEATIIDGNYDDAVRLADKMAKEHGWVVIQDTAWEGYEDIPTWIMQGYGTLIHESIEQLEEFALNKPTHVFLQAGVGSFAAAVQGYLASKFGEERPITIIVEPNDAACIYKSAKINDGKPHIVTGNMPTIMAGLACGEPNIIGWEILRDYSDGYLSCPDYVSARGMRILASPLKGDNQIISGESGAVGVGAISLIMERDCYKELREKLGLNKDSKILLISTEGDTDPDKYKDIVWDGDNSSII</sequence>
<dbReference type="InterPro" id="IPR001926">
    <property type="entry name" value="TrpB-like_PALP"/>
</dbReference>
<dbReference type="GeneID" id="70576014"/>